<feature type="non-terminal residue" evidence="5">
    <location>
        <position position="171"/>
    </location>
</feature>
<dbReference type="InterPro" id="IPR006195">
    <property type="entry name" value="aa-tRNA-synth_II"/>
</dbReference>
<keyword evidence="3" id="KW-0067">ATP-binding</keyword>
<protein>
    <submittedName>
        <fullName evidence="5">Amino acid--tRNA ligase-related protein</fullName>
    </submittedName>
</protein>
<evidence type="ECO:0000313" key="5">
    <source>
        <dbReference type="EMBL" id="MFD0851421.1"/>
    </source>
</evidence>
<dbReference type="PANTHER" id="PTHR42918">
    <property type="entry name" value="LYSYL-TRNA SYNTHETASE"/>
    <property type="match status" value="1"/>
</dbReference>
<evidence type="ECO:0000256" key="3">
    <source>
        <dbReference type="ARBA" id="ARBA00022840"/>
    </source>
</evidence>
<dbReference type="Proteomes" id="UP001597083">
    <property type="component" value="Unassembled WGS sequence"/>
</dbReference>
<dbReference type="InterPro" id="IPR018149">
    <property type="entry name" value="Lys-tRNA-synth_II_C"/>
</dbReference>
<dbReference type="GO" id="GO:0016874">
    <property type="term" value="F:ligase activity"/>
    <property type="evidence" value="ECO:0007669"/>
    <property type="project" value="UniProtKB-KW"/>
</dbReference>
<dbReference type="PROSITE" id="PS50862">
    <property type="entry name" value="AA_TRNA_LIGASE_II"/>
    <property type="match status" value="1"/>
</dbReference>
<dbReference type="Gene3D" id="3.30.930.10">
    <property type="entry name" value="Bira Bifunctional Protein, Domain 2"/>
    <property type="match status" value="1"/>
</dbReference>
<keyword evidence="1 5" id="KW-0436">Ligase</keyword>
<dbReference type="EMBL" id="JBHTIR010000453">
    <property type="protein sequence ID" value="MFD0851421.1"/>
    <property type="molecule type" value="Genomic_DNA"/>
</dbReference>
<dbReference type="Pfam" id="PF00152">
    <property type="entry name" value="tRNA-synt_2"/>
    <property type="match status" value="1"/>
</dbReference>
<feature type="domain" description="Aminoacyl-transfer RNA synthetases class-II family profile" evidence="4">
    <location>
        <begin position="1"/>
        <end position="92"/>
    </location>
</feature>
<dbReference type="InterPro" id="IPR004364">
    <property type="entry name" value="Aa-tRNA-synt_II"/>
</dbReference>
<evidence type="ECO:0000256" key="2">
    <source>
        <dbReference type="ARBA" id="ARBA00022741"/>
    </source>
</evidence>
<feature type="non-terminal residue" evidence="5">
    <location>
        <position position="1"/>
    </location>
</feature>
<keyword evidence="6" id="KW-1185">Reference proteome</keyword>
<dbReference type="InterPro" id="IPR045864">
    <property type="entry name" value="aa-tRNA-synth_II/BPL/LPL"/>
</dbReference>
<name>A0ABW3CAA8_9ACTN</name>
<dbReference type="PRINTS" id="PR00982">
    <property type="entry name" value="TRNASYNTHLYS"/>
</dbReference>
<organism evidence="5 6">
    <name type="scientific">Actinomadura adrarensis</name>
    <dbReference type="NCBI Taxonomy" id="1819600"/>
    <lineage>
        <taxon>Bacteria</taxon>
        <taxon>Bacillati</taxon>
        <taxon>Actinomycetota</taxon>
        <taxon>Actinomycetes</taxon>
        <taxon>Streptosporangiales</taxon>
        <taxon>Thermomonosporaceae</taxon>
        <taxon>Actinomadura</taxon>
    </lineage>
</organism>
<accession>A0ABW3CAA8</accession>
<reference evidence="6" key="1">
    <citation type="journal article" date="2019" name="Int. J. Syst. Evol. Microbiol.">
        <title>The Global Catalogue of Microorganisms (GCM) 10K type strain sequencing project: providing services to taxonomists for standard genome sequencing and annotation.</title>
        <authorList>
            <consortium name="The Broad Institute Genomics Platform"/>
            <consortium name="The Broad Institute Genome Sequencing Center for Infectious Disease"/>
            <person name="Wu L."/>
            <person name="Ma J."/>
        </authorList>
    </citation>
    <scope>NUCLEOTIDE SEQUENCE [LARGE SCALE GENOMIC DNA]</scope>
    <source>
        <strain evidence="6">JCM 31696</strain>
    </source>
</reference>
<dbReference type="SUPFAM" id="SSF55681">
    <property type="entry name" value="Class II aaRS and biotin synthetases"/>
    <property type="match status" value="1"/>
</dbReference>
<evidence type="ECO:0000256" key="1">
    <source>
        <dbReference type="ARBA" id="ARBA00022598"/>
    </source>
</evidence>
<sequence>AIAAVRDGLRERGYLEVETPMLQPIHGGAAARPFTTRINAYNMQLYLRIAPELYLKRLLVGGIGKVYELNRNFRNEGVSHKHNPEFTMLEAYEPYGNYDTMATLTRELVVEAARAALGTTVVVRDGVEYDLAEPWREITVYGSVSDALGEELSPDSDLTTVQKAAARAGVN</sequence>
<evidence type="ECO:0000259" key="4">
    <source>
        <dbReference type="PROSITE" id="PS50862"/>
    </source>
</evidence>
<dbReference type="PANTHER" id="PTHR42918:SF15">
    <property type="entry name" value="LYSINE--TRNA LIGASE, CHLOROPLASTIC_MITOCHONDRIAL"/>
    <property type="match status" value="1"/>
</dbReference>
<gene>
    <name evidence="5" type="ORF">ACFQ07_04285</name>
</gene>
<keyword evidence="2" id="KW-0547">Nucleotide-binding</keyword>
<proteinExistence type="predicted"/>
<evidence type="ECO:0000313" key="6">
    <source>
        <dbReference type="Proteomes" id="UP001597083"/>
    </source>
</evidence>
<comment type="caution">
    <text evidence="5">The sequence shown here is derived from an EMBL/GenBank/DDBJ whole genome shotgun (WGS) entry which is preliminary data.</text>
</comment>